<evidence type="ECO:0000256" key="3">
    <source>
        <dbReference type="ARBA" id="ARBA00022730"/>
    </source>
</evidence>
<dbReference type="PANTHER" id="PTHR11661">
    <property type="entry name" value="60S RIBOSOMAL PROTEIN L12"/>
    <property type="match status" value="1"/>
</dbReference>
<keyword evidence="2" id="KW-0488">Methylation</keyword>
<dbReference type="PANTHER" id="PTHR11661:SF1">
    <property type="entry name" value="LARGE RIBOSOMAL SUBUNIT PROTEIN UL11M"/>
    <property type="match status" value="1"/>
</dbReference>
<feature type="region of interest" description="Disordered" evidence="9">
    <location>
        <begin position="114"/>
        <end position="137"/>
    </location>
</feature>
<organism evidence="12 13">
    <name type="scientific">Stylonychia lemnae</name>
    <name type="common">Ciliate</name>
    <dbReference type="NCBI Taxonomy" id="5949"/>
    <lineage>
        <taxon>Eukaryota</taxon>
        <taxon>Sar</taxon>
        <taxon>Alveolata</taxon>
        <taxon>Ciliophora</taxon>
        <taxon>Intramacronucleata</taxon>
        <taxon>Spirotrichea</taxon>
        <taxon>Stichotrichia</taxon>
        <taxon>Sporadotrichida</taxon>
        <taxon>Oxytrichidae</taxon>
        <taxon>Stylonychinae</taxon>
        <taxon>Stylonychia</taxon>
    </lineage>
</organism>
<dbReference type="FunFam" id="3.30.1550.10:FF:000006">
    <property type="entry name" value="50S ribosomal protein L11"/>
    <property type="match status" value="1"/>
</dbReference>
<gene>
    <name evidence="12" type="primary">Contig18621.g19783</name>
    <name evidence="12" type="ORF">STYLEM_13381</name>
</gene>
<evidence type="ECO:0000256" key="8">
    <source>
        <dbReference type="RuleBase" id="RU003978"/>
    </source>
</evidence>
<keyword evidence="4" id="KW-0694">RNA-binding</keyword>
<evidence type="ECO:0000256" key="6">
    <source>
        <dbReference type="ARBA" id="ARBA00023274"/>
    </source>
</evidence>
<dbReference type="InterPro" id="IPR000911">
    <property type="entry name" value="Ribosomal_uL11"/>
</dbReference>
<dbReference type="InterPro" id="IPR020783">
    <property type="entry name" value="Ribosomal_uL11_C"/>
</dbReference>
<protein>
    <recommendedName>
        <fullName evidence="7">Large ribosomal subunit protein uL11m</fullName>
    </recommendedName>
</protein>
<dbReference type="GO" id="GO:0003735">
    <property type="term" value="F:structural constituent of ribosome"/>
    <property type="evidence" value="ECO:0007669"/>
    <property type="project" value="InterPro"/>
</dbReference>
<accession>A0A078AQV5</accession>
<evidence type="ECO:0000313" key="12">
    <source>
        <dbReference type="EMBL" id="CDW84321.1"/>
    </source>
</evidence>
<evidence type="ECO:0000256" key="1">
    <source>
        <dbReference type="ARBA" id="ARBA00010537"/>
    </source>
</evidence>
<dbReference type="HAMAP" id="MF_00736">
    <property type="entry name" value="Ribosomal_uL11"/>
    <property type="match status" value="1"/>
</dbReference>
<dbReference type="FunFam" id="1.10.10.250:FF:000003">
    <property type="entry name" value="Mitochondrial ribosomal protein L11"/>
    <property type="match status" value="1"/>
</dbReference>
<dbReference type="Gene3D" id="1.10.10.250">
    <property type="entry name" value="Ribosomal protein L11, C-terminal domain"/>
    <property type="match status" value="1"/>
</dbReference>
<name>A0A078AQV5_STYLE</name>
<dbReference type="InterPro" id="IPR006519">
    <property type="entry name" value="Ribosomal_uL11_bac-typ"/>
</dbReference>
<dbReference type="GO" id="GO:0006412">
    <property type="term" value="P:translation"/>
    <property type="evidence" value="ECO:0007669"/>
    <property type="project" value="InterPro"/>
</dbReference>
<evidence type="ECO:0000256" key="7">
    <source>
        <dbReference type="ARBA" id="ARBA00040104"/>
    </source>
</evidence>
<reference evidence="12 13" key="1">
    <citation type="submission" date="2014-06" db="EMBL/GenBank/DDBJ databases">
        <authorList>
            <person name="Swart Estienne"/>
        </authorList>
    </citation>
    <scope>NUCLEOTIDE SEQUENCE [LARGE SCALE GENOMIC DNA]</scope>
    <source>
        <strain evidence="12 13">130c</strain>
    </source>
</reference>
<dbReference type="InterPro" id="IPR020784">
    <property type="entry name" value="Ribosomal_uL11_N"/>
</dbReference>
<feature type="domain" description="Large ribosomal subunit protein uL11 C-terminal" evidence="10">
    <location>
        <begin position="288"/>
        <end position="356"/>
    </location>
</feature>
<keyword evidence="6 8" id="KW-0687">Ribonucleoprotein</keyword>
<evidence type="ECO:0000313" key="13">
    <source>
        <dbReference type="Proteomes" id="UP000039865"/>
    </source>
</evidence>
<dbReference type="InterPro" id="IPR036796">
    <property type="entry name" value="Ribosomal_uL11_N_sf"/>
</dbReference>
<dbReference type="NCBIfam" id="TIGR01632">
    <property type="entry name" value="L11_bact"/>
    <property type="match status" value="1"/>
</dbReference>
<dbReference type="SUPFAM" id="SSF46906">
    <property type="entry name" value="Ribosomal protein L11, C-terminal domain"/>
    <property type="match status" value="1"/>
</dbReference>
<dbReference type="Gene3D" id="3.30.1550.10">
    <property type="entry name" value="Ribosomal protein L11/L12, N-terminal domain"/>
    <property type="match status" value="1"/>
</dbReference>
<evidence type="ECO:0000256" key="4">
    <source>
        <dbReference type="ARBA" id="ARBA00022884"/>
    </source>
</evidence>
<dbReference type="GO" id="GO:0070180">
    <property type="term" value="F:large ribosomal subunit rRNA binding"/>
    <property type="evidence" value="ECO:0007669"/>
    <property type="project" value="TreeGrafter"/>
</dbReference>
<proteinExistence type="inferred from homology"/>
<comment type="similarity">
    <text evidence="1 8">Belongs to the universal ribosomal protein uL11 family.</text>
</comment>
<feature type="domain" description="Large ribosomal subunit protein uL11 N-terminal" evidence="11">
    <location>
        <begin position="230"/>
        <end position="281"/>
    </location>
</feature>
<dbReference type="AlphaFoldDB" id="A0A078AQV5"/>
<dbReference type="Pfam" id="PF03946">
    <property type="entry name" value="Ribosomal_L11_N"/>
    <property type="match status" value="1"/>
</dbReference>
<keyword evidence="5 8" id="KW-0689">Ribosomal protein</keyword>
<evidence type="ECO:0000259" key="10">
    <source>
        <dbReference type="Pfam" id="PF00298"/>
    </source>
</evidence>
<dbReference type="Proteomes" id="UP000039865">
    <property type="component" value="Unassembled WGS sequence"/>
</dbReference>
<evidence type="ECO:0000256" key="5">
    <source>
        <dbReference type="ARBA" id="ARBA00022980"/>
    </source>
</evidence>
<keyword evidence="13" id="KW-1185">Reference proteome</keyword>
<evidence type="ECO:0000256" key="9">
    <source>
        <dbReference type="SAM" id="MobiDB-lite"/>
    </source>
</evidence>
<dbReference type="SUPFAM" id="SSF54747">
    <property type="entry name" value="Ribosomal L11/L12e N-terminal domain"/>
    <property type="match status" value="1"/>
</dbReference>
<evidence type="ECO:0000259" key="11">
    <source>
        <dbReference type="Pfam" id="PF03946"/>
    </source>
</evidence>
<dbReference type="OrthoDB" id="1091498at2759"/>
<feature type="compositionally biased region" description="Polar residues" evidence="9">
    <location>
        <begin position="123"/>
        <end position="137"/>
    </location>
</feature>
<keyword evidence="3" id="KW-0699">rRNA-binding</keyword>
<dbReference type="EMBL" id="CCKQ01012699">
    <property type="protein sequence ID" value="CDW84321.1"/>
    <property type="molecule type" value="Genomic_DNA"/>
</dbReference>
<sequence length="371" mass="42462">MINKIKKEGTSLEIINNTFKPSPTPQPFASTVMSPPLITKKQVKQLRKPIIIWQLFNELLQEKSPLAKIVEFINNSFNTLQFMKQESQERLKYENQMKNKRCQRSLCRQTSHNHEEIAKTPLSAKNQNTANYSSKNHGFSNSIQWRLRKDLSNQQTPERVQQGYASLSQSAIQSKQKLNKSQSNIFNNSCLKKNNQSQEFTLGVPLTKSQTLKELQRNQYLHYLYMGATGVAKPSPKIGQALGPLGINMMQFCKEFNERTSQYNPDIPMRVLLKAYIDRSFKFQVMPPPTSWFIKKASGLPKGSDKPGQNVVGRVSIKYLYEIAKLKQEVDPTLRQHDVEGITKMVIGTARAMGYQIVEDTLPPEPIRVEL</sequence>
<dbReference type="InParanoid" id="A0A078AQV5"/>
<evidence type="ECO:0000256" key="2">
    <source>
        <dbReference type="ARBA" id="ARBA00022481"/>
    </source>
</evidence>
<dbReference type="Pfam" id="PF00298">
    <property type="entry name" value="Ribosomal_L11"/>
    <property type="match status" value="1"/>
</dbReference>
<dbReference type="SMART" id="SM00649">
    <property type="entry name" value="RL11"/>
    <property type="match status" value="1"/>
</dbReference>
<dbReference type="InterPro" id="IPR036769">
    <property type="entry name" value="Ribosomal_uL11_C_sf"/>
</dbReference>
<dbReference type="CDD" id="cd00349">
    <property type="entry name" value="Ribosomal_L11"/>
    <property type="match status" value="1"/>
</dbReference>
<dbReference type="GO" id="GO:0005762">
    <property type="term" value="C:mitochondrial large ribosomal subunit"/>
    <property type="evidence" value="ECO:0007669"/>
    <property type="project" value="TreeGrafter"/>
</dbReference>